<dbReference type="Proteomes" id="UP000703269">
    <property type="component" value="Unassembled WGS sequence"/>
</dbReference>
<gene>
    <name evidence="2" type="ORF">PsYK624_145920</name>
</gene>
<keyword evidence="3" id="KW-1185">Reference proteome</keyword>
<accession>A0A9P3GNV1</accession>
<evidence type="ECO:0000256" key="1">
    <source>
        <dbReference type="SAM" id="Phobius"/>
    </source>
</evidence>
<feature type="transmembrane region" description="Helical" evidence="1">
    <location>
        <begin position="92"/>
        <end position="110"/>
    </location>
</feature>
<sequence>MDQSSIELQREFRGYQIGRTSDILLLGMARRIAPCSMKLTQLAALISYEYVITFDQEVANYPLAAFLLIVSSGQLALFSGLRVYALWRSSRFRYILFAIVVLLGLVPSATNSYNWARTQVEYQGYPFYACSLSVNVTEELNTIALFHPM</sequence>
<comment type="caution">
    <text evidence="2">The sequence shown here is derived from an EMBL/GenBank/DDBJ whole genome shotgun (WGS) entry which is preliminary data.</text>
</comment>
<evidence type="ECO:0000313" key="3">
    <source>
        <dbReference type="Proteomes" id="UP000703269"/>
    </source>
</evidence>
<protein>
    <submittedName>
        <fullName evidence="2">Uncharacterized protein</fullName>
    </submittedName>
</protein>
<dbReference type="EMBL" id="BPQB01000086">
    <property type="protein sequence ID" value="GJE98363.1"/>
    <property type="molecule type" value="Genomic_DNA"/>
</dbReference>
<feature type="transmembrane region" description="Helical" evidence="1">
    <location>
        <begin position="63"/>
        <end position="85"/>
    </location>
</feature>
<dbReference type="AlphaFoldDB" id="A0A9P3GNV1"/>
<proteinExistence type="predicted"/>
<keyword evidence="1" id="KW-1133">Transmembrane helix</keyword>
<name>A0A9P3GNV1_9APHY</name>
<keyword evidence="1" id="KW-0472">Membrane</keyword>
<reference evidence="2 3" key="1">
    <citation type="submission" date="2021-08" db="EMBL/GenBank/DDBJ databases">
        <title>Draft Genome Sequence of Phanerochaete sordida strain YK-624.</title>
        <authorList>
            <person name="Mori T."/>
            <person name="Dohra H."/>
            <person name="Suzuki T."/>
            <person name="Kawagishi H."/>
            <person name="Hirai H."/>
        </authorList>
    </citation>
    <scope>NUCLEOTIDE SEQUENCE [LARGE SCALE GENOMIC DNA]</scope>
    <source>
        <strain evidence="2 3">YK-624</strain>
    </source>
</reference>
<evidence type="ECO:0000313" key="2">
    <source>
        <dbReference type="EMBL" id="GJE98363.1"/>
    </source>
</evidence>
<organism evidence="2 3">
    <name type="scientific">Phanerochaete sordida</name>
    <dbReference type="NCBI Taxonomy" id="48140"/>
    <lineage>
        <taxon>Eukaryota</taxon>
        <taxon>Fungi</taxon>
        <taxon>Dikarya</taxon>
        <taxon>Basidiomycota</taxon>
        <taxon>Agaricomycotina</taxon>
        <taxon>Agaricomycetes</taxon>
        <taxon>Polyporales</taxon>
        <taxon>Phanerochaetaceae</taxon>
        <taxon>Phanerochaete</taxon>
    </lineage>
</organism>
<keyword evidence="1" id="KW-0812">Transmembrane</keyword>